<reference evidence="3" key="1">
    <citation type="journal article" date="2019" name="Int. J. Syst. Evol. Microbiol.">
        <title>The Global Catalogue of Microorganisms (GCM) 10K type strain sequencing project: providing services to taxonomists for standard genome sequencing and annotation.</title>
        <authorList>
            <consortium name="The Broad Institute Genomics Platform"/>
            <consortium name="The Broad Institute Genome Sequencing Center for Infectious Disease"/>
            <person name="Wu L."/>
            <person name="Ma J."/>
        </authorList>
    </citation>
    <scope>NUCLEOTIDE SEQUENCE [LARGE SCALE GENOMIC DNA]</scope>
    <source>
        <strain evidence="3">CGMCC 1.10130</strain>
    </source>
</reference>
<gene>
    <name evidence="2" type="ORF">GCM10011369_32830</name>
</gene>
<proteinExistence type="predicted"/>
<evidence type="ECO:0000256" key="1">
    <source>
        <dbReference type="SAM" id="MobiDB-lite"/>
    </source>
</evidence>
<name>A0A8J2U969_9GAMM</name>
<accession>A0A8J2U969</accession>
<organism evidence="2 3">
    <name type="scientific">Neiella marina</name>
    <dbReference type="NCBI Taxonomy" id="508461"/>
    <lineage>
        <taxon>Bacteria</taxon>
        <taxon>Pseudomonadati</taxon>
        <taxon>Pseudomonadota</taxon>
        <taxon>Gammaproteobacteria</taxon>
        <taxon>Alteromonadales</taxon>
        <taxon>Echinimonadaceae</taxon>
        <taxon>Neiella</taxon>
    </lineage>
</organism>
<evidence type="ECO:0000313" key="3">
    <source>
        <dbReference type="Proteomes" id="UP000619743"/>
    </source>
</evidence>
<dbReference type="EMBL" id="BMDX01000024">
    <property type="protein sequence ID" value="GGA88143.1"/>
    <property type="molecule type" value="Genomic_DNA"/>
</dbReference>
<feature type="compositionally biased region" description="Polar residues" evidence="1">
    <location>
        <begin position="99"/>
        <end position="113"/>
    </location>
</feature>
<dbReference type="Proteomes" id="UP000619743">
    <property type="component" value="Unassembled WGS sequence"/>
</dbReference>
<protein>
    <submittedName>
        <fullName evidence="2">Uncharacterized protein</fullName>
    </submittedName>
</protein>
<evidence type="ECO:0000313" key="2">
    <source>
        <dbReference type="EMBL" id="GGA88143.1"/>
    </source>
</evidence>
<sequence length="245" mass="27141">MRFASLLVISMLLHLLLIGLLQRTVTSAAKPPATTKRLPIQAKLIIRPAPRTKPPAEEPPEPKPNLQPEHEPEQEIVQPDLVEPTPSNTAVIAEPEVTNKPNLSAQTQRQISQLLKPRRPQKHASEIAEQESSTWQQLLPPSISTADLPEHLRNTAPQPRQRATNSWGGTRYAASSPISEEIRLTDGSTLMRMKSGACVLVQDQQQLDPQLSGNMWLPYFGAGCSGKDSLAWQAFKERIAHHANH</sequence>
<keyword evidence="3" id="KW-1185">Reference proteome</keyword>
<comment type="caution">
    <text evidence="2">The sequence shown here is derived from an EMBL/GenBank/DDBJ whole genome shotgun (WGS) entry which is preliminary data.</text>
</comment>
<feature type="region of interest" description="Disordered" evidence="1">
    <location>
        <begin position="94"/>
        <end position="137"/>
    </location>
</feature>
<feature type="region of interest" description="Disordered" evidence="1">
    <location>
        <begin position="28"/>
        <end position="73"/>
    </location>
</feature>
<dbReference type="AlphaFoldDB" id="A0A8J2U969"/>